<comment type="caution">
    <text evidence="2">The sequence shown here is derived from an EMBL/GenBank/DDBJ whole genome shotgun (WGS) entry which is preliminary data.</text>
</comment>
<sequence length="177" mass="19333">MLYQFVKFVAVAVACLFVAACQTSGLKPGSLETSYAPAGWVQKDKGKKSYYVCPPNQCKSLQLIAVEPSDVKGNAEQAIRANILSSGLLKEIGNSVNRASQGKLKLLSQKRIVKKNYSGFEVNFVIKGRNGKTLFFASRLIVQGDRGSEVISVATSQRTAQANLNNFMRKTSIQRLP</sequence>
<dbReference type="PROSITE" id="PS51257">
    <property type="entry name" value="PROKAR_LIPOPROTEIN"/>
    <property type="match status" value="1"/>
</dbReference>
<accession>A0ABU8TMT0</accession>
<reference evidence="2 3" key="1">
    <citation type="submission" date="2024-02" db="EMBL/GenBank/DDBJ databases">
        <title>Roseibium algae sp. nov., isolated from marine alga (Grateloupia sp.), showing potential in myo-inositol conversion.</title>
        <authorList>
            <person name="Wang Y."/>
        </authorList>
    </citation>
    <scope>NUCLEOTIDE SEQUENCE [LARGE SCALE GENOMIC DNA]</scope>
    <source>
        <strain evidence="2 3">H3510</strain>
    </source>
</reference>
<evidence type="ECO:0000313" key="2">
    <source>
        <dbReference type="EMBL" id="MEJ8475480.1"/>
    </source>
</evidence>
<keyword evidence="1" id="KW-0732">Signal</keyword>
<organism evidence="2 3">
    <name type="scientific">Roseibium algae</name>
    <dbReference type="NCBI Taxonomy" id="3123038"/>
    <lineage>
        <taxon>Bacteria</taxon>
        <taxon>Pseudomonadati</taxon>
        <taxon>Pseudomonadota</taxon>
        <taxon>Alphaproteobacteria</taxon>
        <taxon>Hyphomicrobiales</taxon>
        <taxon>Stappiaceae</taxon>
        <taxon>Roseibium</taxon>
    </lineage>
</organism>
<dbReference type="Proteomes" id="UP001385499">
    <property type="component" value="Unassembled WGS sequence"/>
</dbReference>
<keyword evidence="3" id="KW-1185">Reference proteome</keyword>
<gene>
    <name evidence="2" type="ORF">V6575_15395</name>
</gene>
<evidence type="ECO:0000313" key="3">
    <source>
        <dbReference type="Proteomes" id="UP001385499"/>
    </source>
</evidence>
<evidence type="ECO:0000256" key="1">
    <source>
        <dbReference type="SAM" id="SignalP"/>
    </source>
</evidence>
<dbReference type="EMBL" id="JBAKIA010000011">
    <property type="protein sequence ID" value="MEJ8475480.1"/>
    <property type="molecule type" value="Genomic_DNA"/>
</dbReference>
<feature type="chain" id="PRO_5046788973" evidence="1">
    <location>
        <begin position="20"/>
        <end position="177"/>
    </location>
</feature>
<name>A0ABU8TMT0_9HYPH</name>
<dbReference type="RefSeq" id="WP_340275582.1">
    <property type="nucleotide sequence ID" value="NZ_JBAKIA010000011.1"/>
</dbReference>
<proteinExistence type="predicted"/>
<feature type="signal peptide" evidence="1">
    <location>
        <begin position="1"/>
        <end position="19"/>
    </location>
</feature>
<protein>
    <submittedName>
        <fullName evidence="2">Uncharacterized protein</fullName>
    </submittedName>
</protein>